<evidence type="ECO:0000256" key="1">
    <source>
        <dbReference type="SAM" id="MobiDB-lite"/>
    </source>
</evidence>
<dbReference type="EMBL" id="JARJLG010000110">
    <property type="protein sequence ID" value="KAJ7743928.1"/>
    <property type="molecule type" value="Genomic_DNA"/>
</dbReference>
<comment type="caution">
    <text evidence="2">The sequence shown here is derived from an EMBL/GenBank/DDBJ whole genome shotgun (WGS) entry which is preliminary data.</text>
</comment>
<proteinExistence type="predicted"/>
<evidence type="ECO:0000313" key="3">
    <source>
        <dbReference type="Proteomes" id="UP001215280"/>
    </source>
</evidence>
<name>A0AAD7III4_9AGAR</name>
<evidence type="ECO:0000313" key="2">
    <source>
        <dbReference type="EMBL" id="KAJ7743928.1"/>
    </source>
</evidence>
<protein>
    <submittedName>
        <fullName evidence="2">Uncharacterized protein</fullName>
    </submittedName>
</protein>
<dbReference type="AlphaFoldDB" id="A0AAD7III4"/>
<keyword evidence="3" id="KW-1185">Reference proteome</keyword>
<accession>A0AAD7III4</accession>
<feature type="region of interest" description="Disordered" evidence="1">
    <location>
        <begin position="332"/>
        <end position="351"/>
    </location>
</feature>
<reference evidence="2" key="1">
    <citation type="submission" date="2023-03" db="EMBL/GenBank/DDBJ databases">
        <title>Massive genome expansion in bonnet fungi (Mycena s.s.) driven by repeated elements and novel gene families across ecological guilds.</title>
        <authorList>
            <consortium name="Lawrence Berkeley National Laboratory"/>
            <person name="Harder C.B."/>
            <person name="Miyauchi S."/>
            <person name="Viragh M."/>
            <person name="Kuo A."/>
            <person name="Thoen E."/>
            <person name="Andreopoulos B."/>
            <person name="Lu D."/>
            <person name="Skrede I."/>
            <person name="Drula E."/>
            <person name="Henrissat B."/>
            <person name="Morin E."/>
            <person name="Kohler A."/>
            <person name="Barry K."/>
            <person name="LaButti K."/>
            <person name="Morin E."/>
            <person name="Salamov A."/>
            <person name="Lipzen A."/>
            <person name="Mereny Z."/>
            <person name="Hegedus B."/>
            <person name="Baldrian P."/>
            <person name="Stursova M."/>
            <person name="Weitz H."/>
            <person name="Taylor A."/>
            <person name="Grigoriev I.V."/>
            <person name="Nagy L.G."/>
            <person name="Martin F."/>
            <person name="Kauserud H."/>
        </authorList>
    </citation>
    <scope>NUCLEOTIDE SEQUENCE</scope>
    <source>
        <strain evidence="2">CBHHK188m</strain>
    </source>
</reference>
<gene>
    <name evidence="2" type="ORF">DFH07DRAFT_777257</name>
</gene>
<dbReference type="Proteomes" id="UP001215280">
    <property type="component" value="Unassembled WGS sequence"/>
</dbReference>
<organism evidence="2 3">
    <name type="scientific">Mycena maculata</name>
    <dbReference type="NCBI Taxonomy" id="230809"/>
    <lineage>
        <taxon>Eukaryota</taxon>
        <taxon>Fungi</taxon>
        <taxon>Dikarya</taxon>
        <taxon>Basidiomycota</taxon>
        <taxon>Agaricomycotina</taxon>
        <taxon>Agaricomycetes</taxon>
        <taxon>Agaricomycetidae</taxon>
        <taxon>Agaricales</taxon>
        <taxon>Marasmiineae</taxon>
        <taxon>Mycenaceae</taxon>
        <taxon>Mycena</taxon>
    </lineage>
</organism>
<sequence length="548" mass="60233">MPQQMPLGCPYDKCHLLCPLCHGPIQQPAVIADVKFARWSVPEDPQVVAARAERLAARHEARLEALLGLPPAPVVHPPGATRLVRSDPTSIAVTGSCPERDRPLTPGALYKSGLQPPEQLPAHHECGICRLDRVWAQLLLHMPSGFRRVQLVVSPLPNTDTSGAVLTLRRGGLVEGCISRVGRLDYSWEGQADEGSQAPGLALLLALSLTIMSRVGRLPYMDVLDMDQDDDDPAADGFSFAADRGIYFSADSERQTEEPLNAECGAQKAAGPATGTSRFLWAGVPVPDQGFTEEEAVEVPSGSSLHTIGRIAQWLTFGVAGSNPASAIFPTEAGWIPEPDPEPRNDSSVLGKRKDYAGTFPVVRSQRNPMSKWRPLKAFFLDEVNHHESLGDDLADPRCGHCSTQFDFGNPASLRLFKCYDFGEYPQCEGCCIKNHERTPLHVLKVLRTGTYSSRCLDIKNMTYTIPRGQFKDMSLTCENDYTTLLEEVKKKTVPETVKICLSELKAVNGDDDELSTTDEEEQRPKKKGKYIRGEVHHVMGIFEPTTL</sequence>